<proteinExistence type="predicted"/>
<name>A0ABD5RCA6_9EURY</name>
<evidence type="ECO:0000313" key="1">
    <source>
        <dbReference type="EMBL" id="MFC5367598.1"/>
    </source>
</evidence>
<dbReference type="SUPFAM" id="SSF51126">
    <property type="entry name" value="Pectin lyase-like"/>
    <property type="match status" value="1"/>
</dbReference>
<gene>
    <name evidence="1" type="ORF">ACFPJ5_11690</name>
</gene>
<dbReference type="Proteomes" id="UP001596201">
    <property type="component" value="Unassembled WGS sequence"/>
</dbReference>
<sequence length="500" mass="53597">MDETPRRRTVSRRAALGAIVTTLGVAGTARGSGDWLRVTDYGVDNTGTEPVSDALDEIPVDDGDSLAFPPGRYLFDDWYRHTGFDDFELRGDDATVVPTADYPRNCLFKLGVPDDPGGRLFVEGFDFDYTAPDTGLRALQAHVDDRLRVWDVDVLGPHDSGRLGPFLFDVTDPDGDGEIRNVNAPDGGAFSVDTPGDIWVGPTGLIVSPYHVGDLVVRDCTLGAFPDNGLYVSSDTGRVVVRGGYYENSNVASIRLSGDGSAVLDATVVVDEARPLDEAQRAIRLDGDGYNRVANTTVYLDEPNDWGLSVQSAVDHARIEDCRIVVRGDEAARGVSIDRDAGRVDVLDTEIQFDAPGQAIYVAGPSGPDADQVWLLRTTVTGTGDGSVGRHAVRVERGNTTVDRLDVQQSGGASRRALKILGEECYVKWGEYETEHVPVVNDADGTRFEGITSRSTTGAPGLKLAAGTADTEVLESTLYGGYTGRGIDGSVFSGNRYPEA</sequence>
<comment type="caution">
    <text evidence="1">The sequence shown here is derived from an EMBL/GenBank/DDBJ whole genome shotgun (WGS) entry which is preliminary data.</text>
</comment>
<dbReference type="EMBL" id="JBHSKX010000002">
    <property type="protein sequence ID" value="MFC5367598.1"/>
    <property type="molecule type" value="Genomic_DNA"/>
</dbReference>
<keyword evidence="2" id="KW-1185">Reference proteome</keyword>
<dbReference type="AlphaFoldDB" id="A0ABD5RCA6"/>
<reference evidence="1 2" key="1">
    <citation type="journal article" date="2019" name="Int. J. Syst. Evol. Microbiol.">
        <title>The Global Catalogue of Microorganisms (GCM) 10K type strain sequencing project: providing services to taxonomists for standard genome sequencing and annotation.</title>
        <authorList>
            <consortium name="The Broad Institute Genomics Platform"/>
            <consortium name="The Broad Institute Genome Sequencing Center for Infectious Disease"/>
            <person name="Wu L."/>
            <person name="Ma J."/>
        </authorList>
    </citation>
    <scope>NUCLEOTIDE SEQUENCE [LARGE SCALE GENOMIC DNA]</scope>
    <source>
        <strain evidence="1 2">CGMCC 1.12237</strain>
    </source>
</reference>
<dbReference type="InterPro" id="IPR012334">
    <property type="entry name" value="Pectin_lyas_fold"/>
</dbReference>
<accession>A0ABD5RCA6</accession>
<evidence type="ECO:0000313" key="2">
    <source>
        <dbReference type="Proteomes" id="UP001596201"/>
    </source>
</evidence>
<organism evidence="1 2">
    <name type="scientific">Salinirubrum litoreum</name>
    <dbReference type="NCBI Taxonomy" id="1126234"/>
    <lineage>
        <taxon>Archaea</taxon>
        <taxon>Methanobacteriati</taxon>
        <taxon>Methanobacteriota</taxon>
        <taxon>Stenosarchaea group</taxon>
        <taxon>Halobacteria</taxon>
        <taxon>Halobacteriales</taxon>
        <taxon>Haloferacaceae</taxon>
        <taxon>Salinirubrum</taxon>
    </lineage>
</organism>
<evidence type="ECO:0008006" key="3">
    <source>
        <dbReference type="Google" id="ProtNLM"/>
    </source>
</evidence>
<dbReference type="Gene3D" id="2.160.20.10">
    <property type="entry name" value="Single-stranded right-handed beta-helix, Pectin lyase-like"/>
    <property type="match status" value="1"/>
</dbReference>
<dbReference type="InterPro" id="IPR011050">
    <property type="entry name" value="Pectin_lyase_fold/virulence"/>
</dbReference>
<dbReference type="RefSeq" id="WP_227229847.1">
    <property type="nucleotide sequence ID" value="NZ_JAJCVJ010000002.1"/>
</dbReference>
<protein>
    <recommendedName>
        <fullName evidence="3">Right handed beta helix region</fullName>
    </recommendedName>
</protein>